<sequence>MSNHEEDKLFKYATKEDGFSFINLIEEINWDIRKYDFKSENLTFNPIELIELDPAVYKSDMIMELDSIIVMTEFQSTVVKKFDEKRYRLYTAIVDYAKQNNKPILLIVFSTAEKTKIKQYKLNKDCVFTIPIISLKDFDGDEIINNIENKIKNNTKITRRELIYLSLAPFMSSIKTLDEQIEKTVQTLDKIRNSAKSAKNFAFGIEFLIVDKFIKETSRRKRLRNILRDNMRLMEEYGQERYEEGYEKGVKKGVKKGIKKGYAEGANNEKWKIARSLLARNVPPEDIAVSTKLTIDEIKQLHR</sequence>
<gene>
    <name evidence="1" type="ORF">METSMIF1_03343</name>
</gene>
<dbReference type="Proteomes" id="UP000004028">
    <property type="component" value="Unassembled WGS sequence"/>
</dbReference>
<dbReference type="RefSeq" id="WP_004033786.1">
    <property type="nucleotide sequence ID" value="NZ_GG704759.1"/>
</dbReference>
<evidence type="ECO:0000313" key="1">
    <source>
        <dbReference type="EMBL" id="EFC93757.1"/>
    </source>
</evidence>
<proteinExistence type="predicted"/>
<dbReference type="HOGENOM" id="CLU_955158_0_0_2"/>
<comment type="caution">
    <text evidence="1">The sequence shown here is derived from an EMBL/GenBank/DDBJ whole genome shotgun (WGS) entry which is preliminary data.</text>
</comment>
<name>D2ZR60_METSM</name>
<dbReference type="PATRIC" id="fig|521002.11.peg.1305"/>
<evidence type="ECO:0008006" key="3">
    <source>
        <dbReference type="Google" id="ProtNLM"/>
    </source>
</evidence>
<evidence type="ECO:0000313" key="2">
    <source>
        <dbReference type="Proteomes" id="UP000004028"/>
    </source>
</evidence>
<reference evidence="1 2" key="1">
    <citation type="submission" date="2010-01" db="EMBL/GenBank/DDBJ databases">
        <authorList>
            <person name="Weinstock G."/>
            <person name="Sodergren E."/>
            <person name="Clifton S."/>
            <person name="Fulton L."/>
            <person name="Fulton B."/>
            <person name="Courtney L."/>
            <person name="Fronick C."/>
            <person name="Harrison M."/>
            <person name="Strong C."/>
            <person name="Farmer C."/>
            <person name="Delahaunty K."/>
            <person name="Markovic C."/>
            <person name="Hall O."/>
            <person name="Minx P."/>
            <person name="Tomlinson C."/>
            <person name="Mitreva M."/>
            <person name="Nelson J."/>
            <person name="Hou S."/>
            <person name="Wollam A."/>
            <person name="Pepin K.H."/>
            <person name="Johnson M."/>
            <person name="Bhonagiri V."/>
            <person name="Nash W.E."/>
            <person name="Warren W."/>
            <person name="Chinwalla A."/>
            <person name="Mardis E.R."/>
            <person name="Wilson R.K."/>
        </authorList>
    </citation>
    <scope>NUCLEOTIDE SEQUENCE [LARGE SCALE GENOMIC DNA]</scope>
    <source>
        <strain evidence="1 2">DSM 2374</strain>
    </source>
</reference>
<dbReference type="AlphaFoldDB" id="D2ZR60"/>
<organism evidence="1 2">
    <name type="scientific">Methanobrevibacter smithii DSM 2374</name>
    <dbReference type="NCBI Taxonomy" id="521002"/>
    <lineage>
        <taxon>Archaea</taxon>
        <taxon>Methanobacteriati</taxon>
        <taxon>Methanobacteriota</taxon>
        <taxon>Methanomada group</taxon>
        <taxon>Methanobacteria</taxon>
        <taxon>Methanobacteriales</taxon>
        <taxon>Methanobacteriaceae</taxon>
        <taxon>Methanobrevibacter</taxon>
    </lineage>
</organism>
<dbReference type="EMBL" id="ABYV02000006">
    <property type="protein sequence ID" value="EFC93757.1"/>
    <property type="molecule type" value="Genomic_DNA"/>
</dbReference>
<protein>
    <recommendedName>
        <fullName evidence="3">Transposase (putative) YhgA-like domain-containing protein</fullName>
    </recommendedName>
</protein>
<accession>D2ZR60</accession>